<dbReference type="Gene3D" id="3.10.129.10">
    <property type="entry name" value="Hotdog Thioesterase"/>
    <property type="match status" value="1"/>
</dbReference>
<comment type="caution">
    <text evidence="1">The sequence shown here is derived from an EMBL/GenBank/DDBJ whole genome shotgun (WGS) entry which is preliminary data.</text>
</comment>
<accession>A0A9P2TCS6</accession>
<dbReference type="AlphaFoldDB" id="A0A9P2TCS6"/>
<evidence type="ECO:0008006" key="3">
    <source>
        <dbReference type="Google" id="ProtNLM"/>
    </source>
</evidence>
<name>A0A9P2TCS6_THEFU</name>
<evidence type="ECO:0000313" key="1">
    <source>
        <dbReference type="EMBL" id="EOR72941.1"/>
    </source>
</evidence>
<dbReference type="Proteomes" id="UP000014184">
    <property type="component" value="Unassembled WGS sequence"/>
</dbReference>
<proteinExistence type="predicted"/>
<dbReference type="InterPro" id="IPR029069">
    <property type="entry name" value="HotDog_dom_sf"/>
</dbReference>
<organism evidence="1 2">
    <name type="scientific">Thermobifida fusca TM51</name>
    <dbReference type="NCBI Taxonomy" id="1169414"/>
    <lineage>
        <taxon>Bacteria</taxon>
        <taxon>Bacillati</taxon>
        <taxon>Actinomycetota</taxon>
        <taxon>Actinomycetes</taxon>
        <taxon>Streptosporangiales</taxon>
        <taxon>Nocardiopsidaceae</taxon>
        <taxon>Thermobifida</taxon>
    </lineage>
</organism>
<dbReference type="InterPro" id="IPR027961">
    <property type="entry name" value="DUF4442"/>
</dbReference>
<dbReference type="CDD" id="cd03443">
    <property type="entry name" value="PaaI_thioesterase"/>
    <property type="match status" value="1"/>
</dbReference>
<sequence length="151" mass="16252">MVISEADFAKSSIMAAMPLARILGVEFVELAEERAVMRLPDNPDHYDHTQNQHAGALIVLAETTSGAAVFNALGDRLKLALPVSLDARVDHRQPFSGPVVAEAVLGEEWRTALTELEAGGQPEFPVDVALRAENGSTTGTATITWMLRPHP</sequence>
<reference evidence="1 2" key="1">
    <citation type="journal article" date="2013" name="Genome Announc.">
        <title>Draft Genome Sequence of the Lignocellulose Decomposer Thermobifida fusca Strain TM51.</title>
        <authorList>
            <person name="Toth A."/>
            <person name="Barna T."/>
            <person name="Nagy I."/>
            <person name="Horvath B."/>
            <person name="Nagy I."/>
            <person name="Tancsics A."/>
            <person name="Kriszt B."/>
            <person name="Baka E."/>
            <person name="Fekete C."/>
            <person name="Kukolya J."/>
        </authorList>
    </citation>
    <scope>NUCLEOTIDE SEQUENCE [LARGE SCALE GENOMIC DNA]</scope>
    <source>
        <strain evidence="1 2">TM51</strain>
    </source>
</reference>
<gene>
    <name evidence="1" type="ORF">TM51_00735</name>
</gene>
<keyword evidence="2" id="KW-1185">Reference proteome</keyword>
<evidence type="ECO:0000313" key="2">
    <source>
        <dbReference type="Proteomes" id="UP000014184"/>
    </source>
</evidence>
<dbReference type="SUPFAM" id="SSF54637">
    <property type="entry name" value="Thioesterase/thiol ester dehydrase-isomerase"/>
    <property type="match status" value="1"/>
</dbReference>
<dbReference type="RefSeq" id="WP_011290532.1">
    <property type="nucleotide sequence ID" value="NZ_AOSG01000001.1"/>
</dbReference>
<dbReference type="EMBL" id="AOSG01000001">
    <property type="protein sequence ID" value="EOR72941.1"/>
    <property type="molecule type" value="Genomic_DNA"/>
</dbReference>
<protein>
    <recommendedName>
        <fullName evidence="3">DUF4442 domain-containing protein</fullName>
    </recommendedName>
</protein>
<dbReference type="Pfam" id="PF14539">
    <property type="entry name" value="DUF4442"/>
    <property type="match status" value="1"/>
</dbReference>